<evidence type="ECO:0000313" key="3">
    <source>
        <dbReference type="Proteomes" id="UP001139157"/>
    </source>
</evidence>
<keyword evidence="1" id="KW-0812">Transmembrane</keyword>
<dbReference type="InterPro" id="IPR021315">
    <property type="entry name" value="Gap/Sap"/>
</dbReference>
<dbReference type="Proteomes" id="UP001139157">
    <property type="component" value="Unassembled WGS sequence"/>
</dbReference>
<gene>
    <name evidence="2" type="ORF">NDR86_18760</name>
</gene>
<organism evidence="2 3">
    <name type="scientific">Nocardia pulmonis</name>
    <dbReference type="NCBI Taxonomy" id="2951408"/>
    <lineage>
        <taxon>Bacteria</taxon>
        <taxon>Bacillati</taxon>
        <taxon>Actinomycetota</taxon>
        <taxon>Actinomycetes</taxon>
        <taxon>Mycobacteriales</taxon>
        <taxon>Nocardiaceae</taxon>
        <taxon>Nocardia</taxon>
    </lineage>
</organism>
<comment type="caution">
    <text evidence="2">The sequence shown here is derived from an EMBL/GenBank/DDBJ whole genome shotgun (WGS) entry which is preliminary data.</text>
</comment>
<keyword evidence="1" id="KW-1133">Transmembrane helix</keyword>
<dbReference type="AlphaFoldDB" id="A0A9X2E864"/>
<keyword evidence="1" id="KW-0472">Membrane</keyword>
<dbReference type="EMBL" id="JAMRXG010000007">
    <property type="protein sequence ID" value="MCM6775519.1"/>
    <property type="molecule type" value="Genomic_DNA"/>
</dbReference>
<name>A0A9X2E864_9NOCA</name>
<feature type="transmembrane region" description="Helical" evidence="1">
    <location>
        <begin position="47"/>
        <end position="71"/>
    </location>
</feature>
<keyword evidence="3" id="KW-1185">Reference proteome</keyword>
<accession>A0A9X2E864</accession>
<evidence type="ECO:0000313" key="2">
    <source>
        <dbReference type="EMBL" id="MCM6775519.1"/>
    </source>
</evidence>
<feature type="transmembrane region" description="Helical" evidence="1">
    <location>
        <begin position="92"/>
        <end position="114"/>
    </location>
</feature>
<proteinExistence type="predicted"/>
<reference evidence="2" key="1">
    <citation type="submission" date="2022-06" db="EMBL/GenBank/DDBJ databases">
        <title>Novel species in genus nocardia.</title>
        <authorList>
            <person name="Li F."/>
        </authorList>
    </citation>
    <scope>NUCLEOTIDE SEQUENCE</scope>
    <source>
        <strain evidence="2">CDC141</strain>
    </source>
</reference>
<sequence>MSGSGSATGLISLALLATALEVATMLPYLAAVGLIANADLGWQATGALLAGYCLLMILPALLLSLARLVAHRRVDPILQRMNRWLIRNSAKAIGWTVGGIGIGLALNAAVVLVVQP</sequence>
<evidence type="ECO:0000256" key="1">
    <source>
        <dbReference type="SAM" id="Phobius"/>
    </source>
</evidence>
<protein>
    <submittedName>
        <fullName evidence="2">GAP family protein</fullName>
    </submittedName>
</protein>
<dbReference type="Pfam" id="PF11139">
    <property type="entry name" value="SfLAP"/>
    <property type="match status" value="1"/>
</dbReference>